<dbReference type="AlphaFoldDB" id="A0A916NIG1"/>
<gene>
    <name evidence="4" type="primary">iolG_20</name>
    <name evidence="4" type="ORF">PAESOLCIP111_02346</name>
</gene>
<dbReference type="InterPro" id="IPR051450">
    <property type="entry name" value="Gfo/Idh/MocA_Oxidoreductases"/>
</dbReference>
<sequence length="328" mass="36107">MKVAIAGCGTMGSIYAERLAEMNDVHLVSMFDRKWETARNVGDRYGATPYDSYDRMLEAEDIDVVCVTMPTFLHKEYVLKAAARKKHIICEKPLALDPADALEMLTVCRAAGSRLFVGHVVRFFPEYQNFRQAVLGGQLGSVGMIRTMRAGHHPGEAKSWYADGSKSGGIFLDLMIHDIDFLRWTLGEIDSVYALRGKTESADYALAVLSFCNGAIANVEAVWGYPGQFTTYVEGIGALGVLTIDNRQQQLIEPKTSILLEGAEKEVVVPHDPGTRDAYYEQLRHFLSCIQSGEESIITAADACKAVEIARATVQSALTGERVILNNC</sequence>
<keyword evidence="4" id="KW-0560">Oxidoreductase</keyword>
<dbReference type="Pfam" id="PF01408">
    <property type="entry name" value="GFO_IDH_MocA"/>
    <property type="match status" value="1"/>
</dbReference>
<comment type="similarity">
    <text evidence="1">Belongs to the Gfo/Idh/MocA family.</text>
</comment>
<dbReference type="RefSeq" id="WP_218092130.1">
    <property type="nucleotide sequence ID" value="NZ_CAJVAS010000008.1"/>
</dbReference>
<dbReference type="Proteomes" id="UP000693672">
    <property type="component" value="Unassembled WGS sequence"/>
</dbReference>
<dbReference type="PANTHER" id="PTHR43377">
    <property type="entry name" value="BILIVERDIN REDUCTASE A"/>
    <property type="match status" value="1"/>
</dbReference>
<feature type="domain" description="Gfo/Idh/MocA-like oxidoreductase C-terminal" evidence="3">
    <location>
        <begin position="131"/>
        <end position="323"/>
    </location>
</feature>
<dbReference type="Pfam" id="PF02894">
    <property type="entry name" value="GFO_IDH_MocA_C"/>
    <property type="match status" value="1"/>
</dbReference>
<evidence type="ECO:0000313" key="5">
    <source>
        <dbReference type="Proteomes" id="UP000693672"/>
    </source>
</evidence>
<feature type="domain" description="Gfo/Idh/MocA-like oxidoreductase N-terminal" evidence="2">
    <location>
        <begin position="1"/>
        <end position="119"/>
    </location>
</feature>
<evidence type="ECO:0000259" key="2">
    <source>
        <dbReference type="Pfam" id="PF01408"/>
    </source>
</evidence>
<dbReference type="GO" id="GO:0050112">
    <property type="term" value="F:inositol 2-dehydrogenase (NAD+) activity"/>
    <property type="evidence" value="ECO:0007669"/>
    <property type="project" value="UniProtKB-EC"/>
</dbReference>
<dbReference type="EC" id="1.1.1.18" evidence="4"/>
<comment type="caution">
    <text evidence="4">The sequence shown here is derived from an EMBL/GenBank/DDBJ whole genome shotgun (WGS) entry which is preliminary data.</text>
</comment>
<name>A0A916NIG1_9BACL</name>
<organism evidence="4 5">
    <name type="scientific">Paenibacillus solanacearum</name>
    <dbReference type="NCBI Taxonomy" id="2048548"/>
    <lineage>
        <taxon>Bacteria</taxon>
        <taxon>Bacillati</taxon>
        <taxon>Bacillota</taxon>
        <taxon>Bacilli</taxon>
        <taxon>Bacillales</taxon>
        <taxon>Paenibacillaceae</taxon>
        <taxon>Paenibacillus</taxon>
    </lineage>
</organism>
<dbReference type="InterPro" id="IPR000683">
    <property type="entry name" value="Gfo/Idh/MocA-like_OxRdtase_N"/>
</dbReference>
<evidence type="ECO:0000313" key="4">
    <source>
        <dbReference type="EMBL" id="CAG7621516.1"/>
    </source>
</evidence>
<accession>A0A916NIG1</accession>
<dbReference type="EMBL" id="CAJVAS010000008">
    <property type="protein sequence ID" value="CAG7621516.1"/>
    <property type="molecule type" value="Genomic_DNA"/>
</dbReference>
<keyword evidence="5" id="KW-1185">Reference proteome</keyword>
<dbReference type="InterPro" id="IPR004104">
    <property type="entry name" value="Gfo/Idh/MocA-like_OxRdtase_C"/>
</dbReference>
<evidence type="ECO:0000259" key="3">
    <source>
        <dbReference type="Pfam" id="PF02894"/>
    </source>
</evidence>
<reference evidence="4" key="1">
    <citation type="submission" date="2021-06" db="EMBL/GenBank/DDBJ databases">
        <authorList>
            <person name="Criscuolo A."/>
        </authorList>
    </citation>
    <scope>NUCLEOTIDE SEQUENCE</scope>
    <source>
        <strain evidence="4">CIP111600</strain>
    </source>
</reference>
<protein>
    <submittedName>
        <fullName evidence="4">Myo-inositol 2-dehydrogenase</fullName>
        <ecNumber evidence="4">1.1.1.18</ecNumber>
    </submittedName>
</protein>
<dbReference type="PANTHER" id="PTHR43377:SF1">
    <property type="entry name" value="BILIVERDIN REDUCTASE A"/>
    <property type="match status" value="1"/>
</dbReference>
<dbReference type="GO" id="GO:0000166">
    <property type="term" value="F:nucleotide binding"/>
    <property type="evidence" value="ECO:0007669"/>
    <property type="project" value="InterPro"/>
</dbReference>
<proteinExistence type="inferred from homology"/>
<evidence type="ECO:0000256" key="1">
    <source>
        <dbReference type="ARBA" id="ARBA00010928"/>
    </source>
</evidence>